<dbReference type="InterPro" id="IPR029058">
    <property type="entry name" value="AB_hydrolase_fold"/>
</dbReference>
<proteinExistence type="predicted"/>
<dbReference type="STRING" id="511.UZ73_10520"/>
<keyword evidence="2" id="KW-0378">Hydrolase</keyword>
<dbReference type="Proteomes" id="UP000245216">
    <property type="component" value="Unassembled WGS sequence"/>
</dbReference>
<reference evidence="2 3" key="1">
    <citation type="submission" date="2018-05" db="EMBL/GenBank/DDBJ databases">
        <title>Genome Sequence of an Efficient Indole-Degrading Bacterium, Alcaligenes sp.YBY.</title>
        <authorList>
            <person name="Yang B."/>
        </authorList>
    </citation>
    <scope>NUCLEOTIDE SEQUENCE [LARGE SCALE GENOMIC DNA]</scope>
    <source>
        <strain evidence="2 3">YBY</strain>
    </source>
</reference>
<dbReference type="Gene3D" id="3.40.50.1820">
    <property type="entry name" value="alpha/beta hydrolase"/>
    <property type="match status" value="1"/>
</dbReference>
<dbReference type="PANTHER" id="PTHR43798">
    <property type="entry name" value="MONOACYLGLYCEROL LIPASE"/>
    <property type="match status" value="1"/>
</dbReference>
<organism evidence="2 3">
    <name type="scientific">Alcaligenes faecalis</name>
    <dbReference type="NCBI Taxonomy" id="511"/>
    <lineage>
        <taxon>Bacteria</taxon>
        <taxon>Pseudomonadati</taxon>
        <taxon>Pseudomonadota</taxon>
        <taxon>Betaproteobacteria</taxon>
        <taxon>Burkholderiales</taxon>
        <taxon>Alcaligenaceae</taxon>
        <taxon>Alcaligenes</taxon>
    </lineage>
</organism>
<gene>
    <name evidence="2" type="ORF">DF183_18080</name>
</gene>
<dbReference type="PRINTS" id="PR00111">
    <property type="entry name" value="ABHYDROLASE"/>
</dbReference>
<name>A0A2U2BFD1_ALCFA</name>
<evidence type="ECO:0000313" key="3">
    <source>
        <dbReference type="Proteomes" id="UP000245216"/>
    </source>
</evidence>
<evidence type="ECO:0000259" key="1">
    <source>
        <dbReference type="Pfam" id="PF12697"/>
    </source>
</evidence>
<dbReference type="InterPro" id="IPR050266">
    <property type="entry name" value="AB_hydrolase_sf"/>
</dbReference>
<dbReference type="PANTHER" id="PTHR43798:SF33">
    <property type="entry name" value="HYDROLASE, PUTATIVE (AFU_ORTHOLOGUE AFUA_2G14860)-RELATED"/>
    <property type="match status" value="1"/>
</dbReference>
<evidence type="ECO:0000313" key="2">
    <source>
        <dbReference type="EMBL" id="PWE12677.1"/>
    </source>
</evidence>
<feature type="domain" description="AB hydrolase-1" evidence="1">
    <location>
        <begin position="23"/>
        <end position="253"/>
    </location>
</feature>
<protein>
    <submittedName>
        <fullName evidence="2">Alpha/beta hydrolase</fullName>
    </submittedName>
</protein>
<accession>A0A2U2BFD1</accession>
<dbReference type="GO" id="GO:0016020">
    <property type="term" value="C:membrane"/>
    <property type="evidence" value="ECO:0007669"/>
    <property type="project" value="TreeGrafter"/>
</dbReference>
<dbReference type="GO" id="GO:0016787">
    <property type="term" value="F:hydrolase activity"/>
    <property type="evidence" value="ECO:0007669"/>
    <property type="project" value="UniProtKB-KW"/>
</dbReference>
<comment type="caution">
    <text evidence="2">The sequence shown here is derived from an EMBL/GenBank/DDBJ whole genome shotgun (WGS) entry which is preliminary data.</text>
</comment>
<dbReference type="SUPFAM" id="SSF53474">
    <property type="entry name" value="alpha/beta-Hydrolases"/>
    <property type="match status" value="1"/>
</dbReference>
<reference evidence="2 3" key="2">
    <citation type="submission" date="2018-05" db="EMBL/GenBank/DDBJ databases">
        <authorList>
            <person name="Lanie J.A."/>
            <person name="Ng W.-L."/>
            <person name="Kazmierczak K.M."/>
            <person name="Andrzejewski T.M."/>
            <person name="Davidsen T.M."/>
            <person name="Wayne K.J."/>
            <person name="Tettelin H."/>
            <person name="Glass J.I."/>
            <person name="Rusch D."/>
            <person name="Podicherti R."/>
            <person name="Tsui H.-C.T."/>
            <person name="Winkler M.E."/>
        </authorList>
    </citation>
    <scope>NUCLEOTIDE SEQUENCE [LARGE SCALE GENOMIC DNA]</scope>
    <source>
        <strain evidence="2 3">YBY</strain>
    </source>
</reference>
<dbReference type="AlphaFoldDB" id="A0A2U2BFD1"/>
<dbReference type="InterPro" id="IPR000073">
    <property type="entry name" value="AB_hydrolase_1"/>
</dbReference>
<dbReference type="GeneID" id="96776645"/>
<dbReference type="Pfam" id="PF12697">
    <property type="entry name" value="Abhydrolase_6"/>
    <property type="match status" value="1"/>
</dbReference>
<dbReference type="EMBL" id="QEXO01000005">
    <property type="protein sequence ID" value="PWE12677.1"/>
    <property type="molecule type" value="Genomic_DNA"/>
</dbReference>
<sequence>MPYVTTADGIRAYYDLAGSGPALVMVHGASQDSLSWQYVLDHFAPFYTVYALDLPGHGKSGMPLGGPHTATPQNAQYLLQFLDAAGIQNPVLMGHSMGGGVVAQAAAMAPERIRGLVLVDGASVNVVKSSGYNPRILEMARINPGDWFEVTFRTLMGTLSDPARALEVVTDARRCIPAVAFADICAFGGFRMEQILEDIRCPVVIVEGSEDWSVPPESAREVERLLREGKVPVEYIEWPGIGHFPQSECPEQFTRDTLAAMRRLSL</sequence>
<dbReference type="RefSeq" id="WP_086060709.1">
    <property type="nucleotide sequence ID" value="NZ_CP039544.1"/>
</dbReference>